<evidence type="ECO:0000313" key="1">
    <source>
        <dbReference type="EnsemblPlants" id="AVESA.00010b.r2.5CG0879710.3.CDS"/>
    </source>
</evidence>
<protein>
    <submittedName>
        <fullName evidence="1">Uncharacterized protein</fullName>
    </submittedName>
</protein>
<proteinExistence type="predicted"/>
<name>A0ACD5Y383_AVESA</name>
<accession>A0ACD5Y383</accession>
<sequence>MDAACAALVTRSRAHLPSSHIPVPSHVNAPSEAARTGTAARPPAQARPHATPSFPSQIRLPRPAPRAHKPQARTQTPAPRPPRRPLLRPPFRLHPLPGPRRASSSSASISTSASAIYLYPMGWEETEKYLLSLSHQNLQSLCKQYNIPANKNHSQLARSLAMLLEKEKLNSGPQMGKMNGSTLASPVTSTATLPNMKEASRCGQDNHKRDTYSDRDDVDRPPVKHRKVSRKQADKTLTSDFGTRTSLPPVSVNNEKVDCFTSCSGQGIAHNTTSQTADGIATSLTDPKLKTGNHVSAAPVNDTIAFIASHPVPNGVVSESRSHKKVGANGIDKGNGSCNEIPAKKKSPFQLFVMSDEGIDLCVDLDSTPGDWIDDFKGGVSIPPSIHPSETEMFSNSVSSLRSRNGQNTISSSDNIIAVENKGPESIAACTKSSLGSTDCENSRSGSYPPDTTAVNSKSYASTLPGTLVETSGSQEGVPVVHYSCLTSDAQINMSLDMMTGALGNNVLPQESVDVSASHAPLPDDSIQPINEDILRPGKTKVCVKTGCPQNVVVISDSDENSCPPSVGKQDMLDVTSGVKITCNSDTNELLTESVPVEAVPMEEDNSHGNTLSIDQITKQTVAESPGTGVQSDASSTERGVAGSFKHADPTPSSAASDNAITPLASKHGAEAANSHASVEKRTCEELQGVPTRNILFSLRSAVARQAKAPRRSPRLVPQ</sequence>
<keyword evidence="2" id="KW-1185">Reference proteome</keyword>
<dbReference type="EnsemblPlants" id="AVESA.00010b.r2.5CG0879710.3">
    <property type="protein sequence ID" value="AVESA.00010b.r2.5CG0879710.3.CDS"/>
    <property type="gene ID" value="AVESA.00010b.r2.5CG0879710"/>
</dbReference>
<dbReference type="Proteomes" id="UP001732700">
    <property type="component" value="Chromosome 5C"/>
</dbReference>
<evidence type="ECO:0000313" key="2">
    <source>
        <dbReference type="Proteomes" id="UP001732700"/>
    </source>
</evidence>
<organism evidence="1 2">
    <name type="scientific">Avena sativa</name>
    <name type="common">Oat</name>
    <dbReference type="NCBI Taxonomy" id="4498"/>
    <lineage>
        <taxon>Eukaryota</taxon>
        <taxon>Viridiplantae</taxon>
        <taxon>Streptophyta</taxon>
        <taxon>Embryophyta</taxon>
        <taxon>Tracheophyta</taxon>
        <taxon>Spermatophyta</taxon>
        <taxon>Magnoliopsida</taxon>
        <taxon>Liliopsida</taxon>
        <taxon>Poales</taxon>
        <taxon>Poaceae</taxon>
        <taxon>BOP clade</taxon>
        <taxon>Pooideae</taxon>
        <taxon>Poodae</taxon>
        <taxon>Poeae</taxon>
        <taxon>Poeae Chloroplast Group 1 (Aveneae type)</taxon>
        <taxon>Aveninae</taxon>
        <taxon>Avena</taxon>
    </lineage>
</organism>
<reference evidence="1" key="1">
    <citation type="submission" date="2021-05" db="EMBL/GenBank/DDBJ databases">
        <authorList>
            <person name="Scholz U."/>
            <person name="Mascher M."/>
            <person name="Fiebig A."/>
        </authorList>
    </citation>
    <scope>NUCLEOTIDE SEQUENCE [LARGE SCALE GENOMIC DNA]</scope>
</reference>
<reference evidence="1" key="2">
    <citation type="submission" date="2025-09" db="UniProtKB">
        <authorList>
            <consortium name="EnsemblPlants"/>
        </authorList>
    </citation>
    <scope>IDENTIFICATION</scope>
</reference>